<accession>A0ACC2XV98</accession>
<evidence type="ECO:0000313" key="1">
    <source>
        <dbReference type="EMBL" id="KAJ9127182.1"/>
    </source>
</evidence>
<protein>
    <submittedName>
        <fullName evidence="1">Uncharacterized protein</fullName>
    </submittedName>
</protein>
<name>A0ACC2XV98_9TREE</name>
<reference evidence="1" key="1">
    <citation type="submission" date="2023-04" db="EMBL/GenBank/DDBJ databases">
        <title>Draft Genome sequencing of Naganishia species isolated from polar environments using Oxford Nanopore Technology.</title>
        <authorList>
            <person name="Leo P."/>
            <person name="Venkateswaran K."/>
        </authorList>
    </citation>
    <scope>NUCLEOTIDE SEQUENCE</scope>
    <source>
        <strain evidence="1">DBVPG 5303</strain>
    </source>
</reference>
<keyword evidence="2" id="KW-1185">Reference proteome</keyword>
<comment type="caution">
    <text evidence="1">The sequence shown here is derived from an EMBL/GenBank/DDBJ whole genome shotgun (WGS) entry which is preliminary data.</text>
</comment>
<proteinExistence type="predicted"/>
<gene>
    <name evidence="1" type="ORF">QFC24_001419</name>
</gene>
<organism evidence="1 2">
    <name type="scientific">Naganishia onofrii</name>
    <dbReference type="NCBI Taxonomy" id="1851511"/>
    <lineage>
        <taxon>Eukaryota</taxon>
        <taxon>Fungi</taxon>
        <taxon>Dikarya</taxon>
        <taxon>Basidiomycota</taxon>
        <taxon>Agaricomycotina</taxon>
        <taxon>Tremellomycetes</taxon>
        <taxon>Filobasidiales</taxon>
        <taxon>Filobasidiaceae</taxon>
        <taxon>Naganishia</taxon>
    </lineage>
</organism>
<dbReference type="EMBL" id="JASBWV010000003">
    <property type="protein sequence ID" value="KAJ9127182.1"/>
    <property type="molecule type" value="Genomic_DNA"/>
</dbReference>
<dbReference type="Proteomes" id="UP001234202">
    <property type="component" value="Unassembled WGS sequence"/>
</dbReference>
<sequence length="1020" mass="107730">MTRPLNLEILEITPLSLTVSLSLAAQPRWSISPGATSYPATSASIGTQHDIFAQGQQQFGVPAAKQRKSRAKGNHRLGHSGGGAQSHSAAAPHPHGDSEDELTAAEDNGDGSSLHQSGQLTTSANHRHNLQQSSIGNASVPPPYTSSSLPGSYPRRLPLPSNSDAVPPSFKELLSKGIVVTVNGNPWNRIVAHVSDDDVPIPTSVASNMGTTKGTRNAEAASSSSGDTPGMAANKSGTTPNATPASFPTPSILGRQNNPQSREKDRAIVVVYGLEPGKEYEVDLKVLGQIAETEASVSTSLTTPVQHGLPGSGTSSGTRSRANSLRSRPHGSRSRSSSLIQSVVVTQATASSNTGSNNNTGNHDVTVDGGSAEQFGDDGENVPKSTLTGSGGAMDGPWTGHGAIANPHDMRMHDLRHLISTAAMEKDELAAQLKKTRRESQKAEAALKAEVEALKRAIEKTTLPDLRSRQKSLALQEQVKQAIHGASDAEHEFEEINGRLDNWREEEDKLKEEWQSMQSARNAALEQRDSVIDLERKARGELDTQLIAVKARVHRHSTKKEKLHKENDELRQKLEDVAEARREVEKRNESVRHQQMLLDDYSATGYGGRPATVSAHTGGEYWDASADIGNGGWNSRGMNISGMRGSESYSIPPQEDLYFAPPGAFPRSRQGSVAPSAFQPRGFVPPPVSTTSRPNSIASANSAAAALATQGIPRSATSGISHLGNPTGFFAPGSSPLPSNQQVSARNIRASLSNNVSPMMANVTATPFMPASTQFTHSAAVTSPPASQHEHTTSLVPPQLQHRIYLPGNRGNRALANGNTTINPQLGTSSSISPAMSRAEVTASETASGLSAPSFPPLPSQANIGSSGPGQKAPSASAPSLATIVTRAIIPSNSTLIHGNQLQKPSSVSHDDNSPALGGRNAAGTTSRPLSWVNRTEQLDRAISRTTSPAPDDFPVLSPAGSWATAAADQPRKASDTSAAPTFQQPWGAHRTVSNPSRNSSRRGSLTAVHEKESDKESEV</sequence>
<evidence type="ECO:0000313" key="2">
    <source>
        <dbReference type="Proteomes" id="UP001234202"/>
    </source>
</evidence>